<comment type="caution">
    <text evidence="10">The sequence shown here is derived from an EMBL/GenBank/DDBJ whole genome shotgun (WGS) entry which is preliminary data.</text>
</comment>
<dbReference type="GO" id="GO:0005829">
    <property type="term" value="C:cytosol"/>
    <property type="evidence" value="ECO:0007669"/>
    <property type="project" value="TreeGrafter"/>
</dbReference>
<feature type="domain" description="Translation initiation factor 3 C-terminal" evidence="8">
    <location>
        <begin position="86"/>
        <end position="171"/>
    </location>
</feature>
<dbReference type="SUPFAM" id="SSF54364">
    <property type="entry name" value="Translation initiation factor IF3, N-terminal domain"/>
    <property type="match status" value="1"/>
</dbReference>
<keyword evidence="2 4" id="KW-0396">Initiation factor</keyword>
<evidence type="ECO:0000259" key="8">
    <source>
        <dbReference type="Pfam" id="PF00707"/>
    </source>
</evidence>
<dbReference type="AlphaFoldDB" id="A0A7K3NJ30"/>
<evidence type="ECO:0000256" key="3">
    <source>
        <dbReference type="ARBA" id="ARBA00022917"/>
    </source>
</evidence>
<evidence type="ECO:0000256" key="1">
    <source>
        <dbReference type="ARBA" id="ARBA00005439"/>
    </source>
</evidence>
<keyword evidence="4" id="KW-0963">Cytoplasm</keyword>
<organism evidence="10 11">
    <name type="scientific">Desulfolutivibrio sulfodismutans</name>
    <dbReference type="NCBI Taxonomy" id="63561"/>
    <lineage>
        <taxon>Bacteria</taxon>
        <taxon>Pseudomonadati</taxon>
        <taxon>Thermodesulfobacteriota</taxon>
        <taxon>Desulfovibrionia</taxon>
        <taxon>Desulfovibrionales</taxon>
        <taxon>Desulfovibrionaceae</taxon>
        <taxon>Desulfolutivibrio</taxon>
    </lineage>
</organism>
<dbReference type="Gene3D" id="3.10.20.80">
    <property type="entry name" value="Translation initiation factor 3 (IF-3), N-terminal domain"/>
    <property type="match status" value="1"/>
</dbReference>
<dbReference type="GO" id="GO:0043022">
    <property type="term" value="F:ribosome binding"/>
    <property type="evidence" value="ECO:0007669"/>
    <property type="project" value="UniProtKB-ARBA"/>
</dbReference>
<evidence type="ECO:0000313" key="11">
    <source>
        <dbReference type="Proteomes" id="UP000469724"/>
    </source>
</evidence>
<dbReference type="InterPro" id="IPR019815">
    <property type="entry name" value="Translation_initiation_fac_3_C"/>
</dbReference>
<dbReference type="InterPro" id="IPR019813">
    <property type="entry name" value="Translation_initiation_fac3_CS"/>
</dbReference>
<dbReference type="PROSITE" id="PS00938">
    <property type="entry name" value="IF3"/>
    <property type="match status" value="1"/>
</dbReference>
<evidence type="ECO:0000256" key="6">
    <source>
        <dbReference type="RuleBase" id="RU000646"/>
    </source>
</evidence>
<comment type="similarity">
    <text evidence="1 4 6">Belongs to the IF-3 family.</text>
</comment>
<reference evidence="10 11" key="1">
    <citation type="submission" date="2020-02" db="EMBL/GenBank/DDBJ databases">
        <title>Comparative genomics of sulfur disproportionating microorganisms.</title>
        <authorList>
            <person name="Ward L.M."/>
            <person name="Bertran E."/>
            <person name="Johnston D.T."/>
        </authorList>
    </citation>
    <scope>NUCLEOTIDE SEQUENCE [LARGE SCALE GENOMIC DNA]</scope>
    <source>
        <strain evidence="10 11">DSM 3696</strain>
    </source>
</reference>
<dbReference type="Proteomes" id="UP000469724">
    <property type="component" value="Unassembled WGS sequence"/>
</dbReference>
<name>A0A7K3NJ30_9BACT</name>
<dbReference type="InterPro" id="IPR036787">
    <property type="entry name" value="T_IF-3_N_sf"/>
</dbReference>
<dbReference type="InterPro" id="IPR036788">
    <property type="entry name" value="T_IF-3_C_sf"/>
</dbReference>
<dbReference type="Pfam" id="PF05198">
    <property type="entry name" value="IF3_N"/>
    <property type="match status" value="1"/>
</dbReference>
<dbReference type="SUPFAM" id="SSF55200">
    <property type="entry name" value="Translation initiation factor IF3, C-terminal domain"/>
    <property type="match status" value="1"/>
</dbReference>
<dbReference type="Gene3D" id="3.30.110.10">
    <property type="entry name" value="Translation initiation factor 3 (IF-3), C-terminal domain"/>
    <property type="match status" value="1"/>
</dbReference>
<protein>
    <recommendedName>
        <fullName evidence="4 5">Translation initiation factor IF-3</fullName>
    </recommendedName>
</protein>
<sequence>MNSAPSEPRCNHRIRAREVRVIADDGQQLGIIPTSEALRIAQEKGLDLVEVASGAEPPVCRIMDFGKFKYQQQKKQQEARKKQTVIQLKEIKVRPKTDEHDYLTKLKHIRRFLEAGDRCKVTVFFRGREIVHKDRGLTILNRIVVDLGELAKTEQEPKSEGRTMTMLLAPQPKK</sequence>
<accession>A0A7K3NJ30</accession>
<dbReference type="InterPro" id="IPR001288">
    <property type="entry name" value="Translation_initiation_fac_3"/>
</dbReference>
<dbReference type="PANTHER" id="PTHR10938">
    <property type="entry name" value="TRANSLATION INITIATION FACTOR IF-3"/>
    <property type="match status" value="1"/>
</dbReference>
<evidence type="ECO:0000259" key="9">
    <source>
        <dbReference type="Pfam" id="PF05198"/>
    </source>
</evidence>
<feature type="region of interest" description="Disordered" evidence="7">
    <location>
        <begin position="155"/>
        <end position="174"/>
    </location>
</feature>
<dbReference type="InterPro" id="IPR019814">
    <property type="entry name" value="Translation_initiation_fac_3_N"/>
</dbReference>
<evidence type="ECO:0000256" key="4">
    <source>
        <dbReference type="HAMAP-Rule" id="MF_00080"/>
    </source>
</evidence>
<dbReference type="PANTHER" id="PTHR10938:SF0">
    <property type="entry name" value="TRANSLATION INITIATION FACTOR IF-3, MITOCHONDRIAL"/>
    <property type="match status" value="1"/>
</dbReference>
<evidence type="ECO:0000256" key="7">
    <source>
        <dbReference type="SAM" id="MobiDB-lite"/>
    </source>
</evidence>
<keyword evidence="3 4" id="KW-0648">Protein biosynthesis</keyword>
<dbReference type="RefSeq" id="WP_163301273.1">
    <property type="nucleotide sequence ID" value="NZ_JAAGRQ010000015.1"/>
</dbReference>
<comment type="function">
    <text evidence="4 6">IF-3 binds to the 30S ribosomal subunit and shifts the equilibrium between 70S ribosomes and their 50S and 30S subunits in favor of the free subunits, thus enhancing the availability of 30S subunits on which protein synthesis initiation begins.</text>
</comment>
<dbReference type="GO" id="GO:0003743">
    <property type="term" value="F:translation initiation factor activity"/>
    <property type="evidence" value="ECO:0007669"/>
    <property type="project" value="UniProtKB-UniRule"/>
</dbReference>
<dbReference type="HAMAP" id="MF_00080">
    <property type="entry name" value="IF_3"/>
    <property type="match status" value="1"/>
</dbReference>
<dbReference type="NCBIfam" id="TIGR00168">
    <property type="entry name" value="infC"/>
    <property type="match status" value="1"/>
</dbReference>
<dbReference type="GO" id="GO:0016020">
    <property type="term" value="C:membrane"/>
    <property type="evidence" value="ECO:0007669"/>
    <property type="project" value="TreeGrafter"/>
</dbReference>
<dbReference type="FunFam" id="3.30.110.10:FF:000001">
    <property type="entry name" value="Translation initiation factor IF-3"/>
    <property type="match status" value="1"/>
</dbReference>
<comment type="subcellular location">
    <subcellularLocation>
        <location evidence="4 6">Cytoplasm</location>
    </subcellularLocation>
</comment>
<dbReference type="GO" id="GO:0032790">
    <property type="term" value="P:ribosome disassembly"/>
    <property type="evidence" value="ECO:0007669"/>
    <property type="project" value="TreeGrafter"/>
</dbReference>
<keyword evidence="11" id="KW-1185">Reference proteome</keyword>
<evidence type="ECO:0000313" key="10">
    <source>
        <dbReference type="EMBL" id="NDY56204.1"/>
    </source>
</evidence>
<dbReference type="Pfam" id="PF00707">
    <property type="entry name" value="IF3_C"/>
    <property type="match status" value="1"/>
</dbReference>
<comment type="subunit">
    <text evidence="4 6">Monomer.</text>
</comment>
<evidence type="ECO:0000256" key="5">
    <source>
        <dbReference type="NCBIfam" id="TIGR00168"/>
    </source>
</evidence>
<dbReference type="FunFam" id="3.10.20.80:FF:000001">
    <property type="entry name" value="Translation initiation factor IF-3"/>
    <property type="match status" value="1"/>
</dbReference>
<gene>
    <name evidence="4" type="primary">infC</name>
    <name evidence="10" type="ORF">G3N56_05510</name>
</gene>
<dbReference type="EMBL" id="JAAGRQ010000015">
    <property type="protein sequence ID" value="NDY56204.1"/>
    <property type="molecule type" value="Genomic_DNA"/>
</dbReference>
<proteinExistence type="inferred from homology"/>
<feature type="domain" description="Translation initiation factor 3 N-terminal" evidence="9">
    <location>
        <begin position="11"/>
        <end position="79"/>
    </location>
</feature>
<evidence type="ECO:0000256" key="2">
    <source>
        <dbReference type="ARBA" id="ARBA00022540"/>
    </source>
</evidence>